<gene>
    <name evidence="2" type="ORF">DFA_08991</name>
</gene>
<dbReference type="RefSeq" id="XP_004354853.1">
    <property type="nucleotide sequence ID" value="XM_004354801.1"/>
</dbReference>
<dbReference type="AlphaFoldDB" id="F4Q6E3"/>
<keyword evidence="1" id="KW-1133">Transmembrane helix</keyword>
<evidence type="ECO:0000313" key="3">
    <source>
        <dbReference type="Proteomes" id="UP000007797"/>
    </source>
</evidence>
<dbReference type="GeneID" id="14868452"/>
<proteinExistence type="predicted"/>
<feature type="transmembrane region" description="Helical" evidence="1">
    <location>
        <begin position="336"/>
        <end position="354"/>
    </location>
</feature>
<dbReference type="EMBL" id="GL883023">
    <property type="protein sequence ID" value="EGG16453.1"/>
    <property type="molecule type" value="Genomic_DNA"/>
</dbReference>
<name>F4Q6E3_CACFS</name>
<feature type="transmembrane region" description="Helical" evidence="1">
    <location>
        <begin position="45"/>
        <end position="63"/>
    </location>
</feature>
<accession>F4Q6E3</accession>
<keyword evidence="1" id="KW-0472">Membrane</keyword>
<evidence type="ECO:0000313" key="2">
    <source>
        <dbReference type="EMBL" id="EGG16453.1"/>
    </source>
</evidence>
<feature type="transmembrane region" description="Helical" evidence="1">
    <location>
        <begin position="309"/>
        <end position="330"/>
    </location>
</feature>
<protein>
    <submittedName>
        <fullName evidence="2">Uncharacterized protein</fullName>
    </submittedName>
</protein>
<sequence length="394" mass="44801">MNMNMTTSIISKLTSLRSNDIVPSLKQFIPFVVDRFEKVPKMDKIILSTISGSLFCYYAYGVLVSDELPRFKREAQRIIDETHAFATLGEMPASGADVNELLEDFRVLSSALHNLSLVRAMATRANAIKLTQIIDVSFRSMAHITSCGLPLSELQVELYFESMMQDSRIADAFNILEEIILEIKLTKNIPIKEMIEIFQQIPSYPILVRLCYAFSSLIIYRPETIPLLMSCNVGNVMYLLIDGEKDNEFWDLRKAMFTVVSHYTNQEIIYHAREPVFQKSLLIAKKQINDGLVEALDFNRVLRRLDAPLSYAAGQWVYTTAVLFGAYIGVRNNPKSIGILIASNFIGYGIALTVPQFSASFMRNSHYKDFASRFMENENIGQQLTNSSFLQRNE</sequence>
<dbReference type="Proteomes" id="UP000007797">
    <property type="component" value="Unassembled WGS sequence"/>
</dbReference>
<reference evidence="3" key="1">
    <citation type="journal article" date="2011" name="Genome Res.">
        <title>Phylogeny-wide analysis of social amoeba genomes highlights ancient origins for complex intercellular communication.</title>
        <authorList>
            <person name="Heidel A.J."/>
            <person name="Lawal H.M."/>
            <person name="Felder M."/>
            <person name="Schilde C."/>
            <person name="Helps N.R."/>
            <person name="Tunggal B."/>
            <person name="Rivero F."/>
            <person name="John U."/>
            <person name="Schleicher M."/>
            <person name="Eichinger L."/>
            <person name="Platzer M."/>
            <person name="Noegel A.A."/>
            <person name="Schaap P."/>
            <person name="Gloeckner G."/>
        </authorList>
    </citation>
    <scope>NUCLEOTIDE SEQUENCE [LARGE SCALE GENOMIC DNA]</scope>
    <source>
        <strain evidence="3">SH3</strain>
    </source>
</reference>
<dbReference type="KEGG" id="dfa:DFA_08991"/>
<evidence type="ECO:0000256" key="1">
    <source>
        <dbReference type="SAM" id="Phobius"/>
    </source>
</evidence>
<organism evidence="2 3">
    <name type="scientific">Cavenderia fasciculata</name>
    <name type="common">Slime mold</name>
    <name type="synonym">Dictyostelium fasciculatum</name>
    <dbReference type="NCBI Taxonomy" id="261658"/>
    <lineage>
        <taxon>Eukaryota</taxon>
        <taxon>Amoebozoa</taxon>
        <taxon>Evosea</taxon>
        <taxon>Eumycetozoa</taxon>
        <taxon>Dictyostelia</taxon>
        <taxon>Acytosteliales</taxon>
        <taxon>Cavenderiaceae</taxon>
        <taxon>Cavenderia</taxon>
    </lineage>
</organism>
<keyword evidence="1" id="KW-0812">Transmembrane</keyword>
<keyword evidence="3" id="KW-1185">Reference proteome</keyword>